<proteinExistence type="predicted"/>
<keyword evidence="1" id="KW-0472">Membrane</keyword>
<evidence type="ECO:0000313" key="2">
    <source>
        <dbReference type="EMBL" id="RUS86584.1"/>
    </source>
</evidence>
<name>A0A3S1C9G4_ELYCH</name>
<feature type="transmembrane region" description="Helical" evidence="1">
    <location>
        <begin position="38"/>
        <end position="58"/>
    </location>
</feature>
<accession>A0A3S1C9G4</accession>
<dbReference type="AlphaFoldDB" id="A0A3S1C9G4"/>
<comment type="caution">
    <text evidence="2">The sequence shown here is derived from an EMBL/GenBank/DDBJ whole genome shotgun (WGS) entry which is preliminary data.</text>
</comment>
<keyword evidence="3" id="KW-1185">Reference proteome</keyword>
<evidence type="ECO:0000313" key="3">
    <source>
        <dbReference type="Proteomes" id="UP000271974"/>
    </source>
</evidence>
<protein>
    <submittedName>
        <fullName evidence="2">Uncharacterized protein</fullName>
    </submittedName>
</protein>
<keyword evidence="1" id="KW-0812">Transmembrane</keyword>
<evidence type="ECO:0000256" key="1">
    <source>
        <dbReference type="SAM" id="Phobius"/>
    </source>
</evidence>
<dbReference type="EMBL" id="RQTK01000134">
    <property type="protein sequence ID" value="RUS86584.1"/>
    <property type="molecule type" value="Genomic_DNA"/>
</dbReference>
<gene>
    <name evidence="2" type="ORF">EGW08_005665</name>
</gene>
<sequence length="142" mass="16338">MAISTNYYPYTVSNDDLVLLSYGKRRVHKSQNEMRVKICLATLLLSVFLLQTISYVAVTWPTPIRERRVLARSNAPNPNNETNHTKNFSPAINQHVLSSNISRVDKNRVTPDQPFYAQFLHGYDLRLRIKALYPSSTDRAEN</sequence>
<keyword evidence="1" id="KW-1133">Transmembrane helix</keyword>
<dbReference type="Proteomes" id="UP000271974">
    <property type="component" value="Unassembled WGS sequence"/>
</dbReference>
<reference evidence="2 3" key="1">
    <citation type="submission" date="2019-01" db="EMBL/GenBank/DDBJ databases">
        <title>A draft genome assembly of the solar-powered sea slug Elysia chlorotica.</title>
        <authorList>
            <person name="Cai H."/>
            <person name="Li Q."/>
            <person name="Fang X."/>
            <person name="Li J."/>
            <person name="Curtis N.E."/>
            <person name="Altenburger A."/>
            <person name="Shibata T."/>
            <person name="Feng M."/>
            <person name="Maeda T."/>
            <person name="Schwartz J.A."/>
            <person name="Shigenobu S."/>
            <person name="Lundholm N."/>
            <person name="Nishiyama T."/>
            <person name="Yang H."/>
            <person name="Hasebe M."/>
            <person name="Li S."/>
            <person name="Pierce S.K."/>
            <person name="Wang J."/>
        </authorList>
    </citation>
    <scope>NUCLEOTIDE SEQUENCE [LARGE SCALE GENOMIC DNA]</scope>
    <source>
        <strain evidence="2">EC2010</strain>
        <tissue evidence="2">Whole organism of an adult</tissue>
    </source>
</reference>
<organism evidence="2 3">
    <name type="scientific">Elysia chlorotica</name>
    <name type="common">Eastern emerald elysia</name>
    <name type="synonym">Sea slug</name>
    <dbReference type="NCBI Taxonomy" id="188477"/>
    <lineage>
        <taxon>Eukaryota</taxon>
        <taxon>Metazoa</taxon>
        <taxon>Spiralia</taxon>
        <taxon>Lophotrochozoa</taxon>
        <taxon>Mollusca</taxon>
        <taxon>Gastropoda</taxon>
        <taxon>Heterobranchia</taxon>
        <taxon>Euthyneura</taxon>
        <taxon>Panpulmonata</taxon>
        <taxon>Sacoglossa</taxon>
        <taxon>Placobranchoidea</taxon>
        <taxon>Plakobranchidae</taxon>
        <taxon>Elysia</taxon>
    </lineage>
</organism>